<dbReference type="InterPro" id="IPR036388">
    <property type="entry name" value="WH-like_DNA-bd_sf"/>
</dbReference>
<keyword evidence="1" id="KW-0805">Transcription regulation</keyword>
<organism evidence="5 6">
    <name type="scientific">Subdoligranulum variabile</name>
    <dbReference type="NCBI Taxonomy" id="214851"/>
    <lineage>
        <taxon>Bacteria</taxon>
        <taxon>Bacillati</taxon>
        <taxon>Bacillota</taxon>
        <taxon>Clostridia</taxon>
        <taxon>Eubacteriales</taxon>
        <taxon>Oscillospiraceae</taxon>
        <taxon>Subdoligranulum</taxon>
    </lineage>
</organism>
<comment type="caution">
    <text evidence="5">The sequence shown here is derived from an EMBL/GenBank/DDBJ whole genome shotgun (WGS) entry which is preliminary data.</text>
</comment>
<dbReference type="PROSITE" id="PS50995">
    <property type="entry name" value="HTH_MARR_2"/>
    <property type="match status" value="1"/>
</dbReference>
<dbReference type="InterPro" id="IPR000835">
    <property type="entry name" value="HTH_MarR-typ"/>
</dbReference>
<evidence type="ECO:0000313" key="6">
    <source>
        <dbReference type="Proteomes" id="UP000759273"/>
    </source>
</evidence>
<dbReference type="PROSITE" id="PS01117">
    <property type="entry name" value="HTH_MARR_1"/>
    <property type="match status" value="1"/>
</dbReference>
<dbReference type="EMBL" id="JAGZGG010000028">
    <property type="protein sequence ID" value="MBS5333034.1"/>
    <property type="molecule type" value="Genomic_DNA"/>
</dbReference>
<dbReference type="Pfam" id="PF01047">
    <property type="entry name" value="MarR"/>
    <property type="match status" value="1"/>
</dbReference>
<dbReference type="PANTHER" id="PTHR42756">
    <property type="entry name" value="TRANSCRIPTIONAL REGULATOR, MARR"/>
    <property type="match status" value="1"/>
</dbReference>
<dbReference type="SUPFAM" id="SSF46785">
    <property type="entry name" value="Winged helix' DNA-binding domain"/>
    <property type="match status" value="1"/>
</dbReference>
<evidence type="ECO:0000256" key="2">
    <source>
        <dbReference type="ARBA" id="ARBA00023125"/>
    </source>
</evidence>
<gene>
    <name evidence="5" type="ORF">KHY36_10970</name>
</gene>
<protein>
    <submittedName>
        <fullName evidence="5">MarR family transcriptional regulator</fullName>
    </submittedName>
</protein>
<dbReference type="Proteomes" id="UP000759273">
    <property type="component" value="Unassembled WGS sequence"/>
</dbReference>
<dbReference type="SMART" id="SM00347">
    <property type="entry name" value="HTH_MARR"/>
    <property type="match status" value="1"/>
</dbReference>
<evidence type="ECO:0000256" key="1">
    <source>
        <dbReference type="ARBA" id="ARBA00023015"/>
    </source>
</evidence>
<name>A0A943HIF8_9FIRM</name>
<reference evidence="5" key="1">
    <citation type="submission" date="2021-02" db="EMBL/GenBank/DDBJ databases">
        <title>Infant gut strain persistence is associated with maternal origin, phylogeny, and functional potential including surface adhesion and iron acquisition.</title>
        <authorList>
            <person name="Lou Y.C."/>
        </authorList>
    </citation>
    <scope>NUCLEOTIDE SEQUENCE</scope>
    <source>
        <strain evidence="5">L3_101_000M1_dasL3_101_000M1_concoct_87</strain>
    </source>
</reference>
<dbReference type="PANTHER" id="PTHR42756:SF1">
    <property type="entry name" value="TRANSCRIPTIONAL REPRESSOR OF EMRAB OPERON"/>
    <property type="match status" value="1"/>
</dbReference>
<sequence>MFRFVARLHTLSKRGMRAALANEPKCRYGMLQHLYNLIEQHGYDGAIYVSDIARYMHQPMPAVSRGLRAMEQDGHITRETDPNDRRKTLVRITPEGERARSANEQAMNAYFARIMARLTPEELAQANAVKDALLAAIEAENESMQQTRKGEPPHDQNI</sequence>
<evidence type="ECO:0000256" key="3">
    <source>
        <dbReference type="ARBA" id="ARBA00023163"/>
    </source>
</evidence>
<proteinExistence type="predicted"/>
<feature type="domain" description="HTH marR-type" evidence="4">
    <location>
        <begin position="1"/>
        <end position="135"/>
    </location>
</feature>
<dbReference type="AlphaFoldDB" id="A0A943HIF8"/>
<keyword evidence="3" id="KW-0804">Transcription</keyword>
<evidence type="ECO:0000259" key="4">
    <source>
        <dbReference type="PROSITE" id="PS50995"/>
    </source>
</evidence>
<keyword evidence="2" id="KW-0238">DNA-binding</keyword>
<dbReference type="PRINTS" id="PR00598">
    <property type="entry name" value="HTHMARR"/>
</dbReference>
<evidence type="ECO:0000313" key="5">
    <source>
        <dbReference type="EMBL" id="MBS5333034.1"/>
    </source>
</evidence>
<dbReference type="GO" id="GO:0003700">
    <property type="term" value="F:DNA-binding transcription factor activity"/>
    <property type="evidence" value="ECO:0007669"/>
    <property type="project" value="InterPro"/>
</dbReference>
<dbReference type="Gene3D" id="1.10.10.10">
    <property type="entry name" value="Winged helix-like DNA-binding domain superfamily/Winged helix DNA-binding domain"/>
    <property type="match status" value="1"/>
</dbReference>
<dbReference type="InterPro" id="IPR036390">
    <property type="entry name" value="WH_DNA-bd_sf"/>
</dbReference>
<dbReference type="GO" id="GO:0003677">
    <property type="term" value="F:DNA binding"/>
    <property type="evidence" value="ECO:0007669"/>
    <property type="project" value="UniProtKB-KW"/>
</dbReference>
<accession>A0A943HIF8</accession>
<dbReference type="InterPro" id="IPR023187">
    <property type="entry name" value="Tscrpt_reg_MarR-type_CS"/>
</dbReference>